<sequence length="337" mass="35823">MSSATTTPPAPPAPPVAVPGPRRPRLSGMTWLIWRQHRAAFWTVLLATAAAVAWMLHQRAGLLDHLTSHGWPHASPDKWLEGMEPYRAETLKAGLGLLLVPVIAGVFLGAPLLAGDLESGTAKLVTTQVASPARWLAAKIGVTVPVVVVSTVALSLVCDAWWTPLTEQDGRTGWDLTVFTNTGPVPVALTVLTVLGGVAIGMVLRRTLLSMVVTFFFAVAVEVVWAMHRLDFAEPLRIVSRSGHGGSAPAVPAGGLEVDQSYLTGSGHTLPLSTCIHEPSAKAAEVCFRQKDVVGHSVDYLPLSQLSTTQWLDASVLFALAAGVAVFILLRGRKRVV</sequence>
<keyword evidence="2" id="KW-1133">Transmembrane helix</keyword>
<dbReference type="EMBL" id="FZOF01000064">
    <property type="protein sequence ID" value="SNT60399.1"/>
    <property type="molecule type" value="Genomic_DNA"/>
</dbReference>
<feature type="transmembrane region" description="Helical" evidence="2">
    <location>
        <begin position="208"/>
        <end position="227"/>
    </location>
</feature>
<feature type="compositionally biased region" description="Pro residues" evidence="1">
    <location>
        <begin position="8"/>
        <end position="18"/>
    </location>
</feature>
<dbReference type="RefSeq" id="WP_143681794.1">
    <property type="nucleotide sequence ID" value="NZ_FZOF01000064.1"/>
</dbReference>
<keyword evidence="2" id="KW-0812">Transmembrane</keyword>
<protein>
    <recommendedName>
        <fullName evidence="5">ABC-2 family transporter protein</fullName>
    </recommendedName>
</protein>
<keyword evidence="2" id="KW-0472">Membrane</keyword>
<accession>A0A239P232</accession>
<evidence type="ECO:0000256" key="1">
    <source>
        <dbReference type="SAM" id="MobiDB-lite"/>
    </source>
</evidence>
<gene>
    <name evidence="3" type="ORF">SAMN05216252_1646</name>
</gene>
<feature type="transmembrane region" description="Helical" evidence="2">
    <location>
        <begin position="311"/>
        <end position="330"/>
    </location>
</feature>
<dbReference type="OrthoDB" id="3579673at2"/>
<feature type="transmembrane region" description="Helical" evidence="2">
    <location>
        <begin position="39"/>
        <end position="57"/>
    </location>
</feature>
<organism evidence="3 4">
    <name type="scientific">Actinacidiphila glaucinigra</name>
    <dbReference type="NCBI Taxonomy" id="235986"/>
    <lineage>
        <taxon>Bacteria</taxon>
        <taxon>Bacillati</taxon>
        <taxon>Actinomycetota</taxon>
        <taxon>Actinomycetes</taxon>
        <taxon>Kitasatosporales</taxon>
        <taxon>Streptomycetaceae</taxon>
        <taxon>Actinacidiphila</taxon>
    </lineage>
</organism>
<dbReference type="Proteomes" id="UP000198280">
    <property type="component" value="Unassembled WGS sequence"/>
</dbReference>
<keyword evidence="4" id="KW-1185">Reference proteome</keyword>
<evidence type="ECO:0008006" key="5">
    <source>
        <dbReference type="Google" id="ProtNLM"/>
    </source>
</evidence>
<reference evidence="3 4" key="1">
    <citation type="submission" date="2017-06" db="EMBL/GenBank/DDBJ databases">
        <authorList>
            <person name="Kim H.J."/>
            <person name="Triplett B.A."/>
        </authorList>
    </citation>
    <scope>NUCLEOTIDE SEQUENCE [LARGE SCALE GENOMIC DNA]</scope>
    <source>
        <strain evidence="3 4">CGMCC 4.1858</strain>
    </source>
</reference>
<feature type="transmembrane region" description="Helical" evidence="2">
    <location>
        <begin position="136"/>
        <end position="162"/>
    </location>
</feature>
<evidence type="ECO:0000313" key="4">
    <source>
        <dbReference type="Proteomes" id="UP000198280"/>
    </source>
</evidence>
<feature type="transmembrane region" description="Helical" evidence="2">
    <location>
        <begin position="182"/>
        <end position="201"/>
    </location>
</feature>
<dbReference type="AlphaFoldDB" id="A0A239P232"/>
<feature type="transmembrane region" description="Helical" evidence="2">
    <location>
        <begin position="93"/>
        <end position="115"/>
    </location>
</feature>
<evidence type="ECO:0000256" key="2">
    <source>
        <dbReference type="SAM" id="Phobius"/>
    </source>
</evidence>
<feature type="region of interest" description="Disordered" evidence="1">
    <location>
        <begin position="1"/>
        <end position="21"/>
    </location>
</feature>
<proteinExistence type="predicted"/>
<name>A0A239P232_9ACTN</name>
<evidence type="ECO:0000313" key="3">
    <source>
        <dbReference type="EMBL" id="SNT60399.1"/>
    </source>
</evidence>